<dbReference type="Pfam" id="PF00339">
    <property type="entry name" value="Arrestin_N"/>
    <property type="match status" value="1"/>
</dbReference>
<dbReference type="GO" id="GO:0031625">
    <property type="term" value="F:ubiquitin protein ligase binding"/>
    <property type="evidence" value="ECO:0007669"/>
    <property type="project" value="TreeGrafter"/>
</dbReference>
<dbReference type="InterPro" id="IPR011021">
    <property type="entry name" value="Arrestin-like_N"/>
</dbReference>
<protein>
    <recommendedName>
        <fullName evidence="2">Arrestin-like N-terminal domain-containing protein</fullName>
    </recommendedName>
</protein>
<dbReference type="SUPFAM" id="SSF81296">
    <property type="entry name" value="E set domains"/>
    <property type="match status" value="1"/>
</dbReference>
<dbReference type="EMBL" id="JADGJQ010000056">
    <property type="protein sequence ID" value="KAJ3175103.1"/>
    <property type="molecule type" value="Genomic_DNA"/>
</dbReference>
<organism evidence="3 4">
    <name type="scientific">Geranomyces variabilis</name>
    <dbReference type="NCBI Taxonomy" id="109894"/>
    <lineage>
        <taxon>Eukaryota</taxon>
        <taxon>Fungi</taxon>
        <taxon>Fungi incertae sedis</taxon>
        <taxon>Chytridiomycota</taxon>
        <taxon>Chytridiomycota incertae sedis</taxon>
        <taxon>Chytridiomycetes</taxon>
        <taxon>Spizellomycetales</taxon>
        <taxon>Powellomycetaceae</taxon>
        <taxon>Geranomyces</taxon>
    </lineage>
</organism>
<feature type="domain" description="Arrestin-like N-terminal" evidence="2">
    <location>
        <begin position="155"/>
        <end position="238"/>
    </location>
</feature>
<evidence type="ECO:0000313" key="4">
    <source>
        <dbReference type="Proteomes" id="UP001212152"/>
    </source>
</evidence>
<dbReference type="InterPro" id="IPR014752">
    <property type="entry name" value="Arrestin-like_C"/>
</dbReference>
<name>A0AAD5THQ4_9FUNG</name>
<evidence type="ECO:0000259" key="2">
    <source>
        <dbReference type="Pfam" id="PF00339"/>
    </source>
</evidence>
<dbReference type="GO" id="GO:0005886">
    <property type="term" value="C:plasma membrane"/>
    <property type="evidence" value="ECO:0007669"/>
    <property type="project" value="TreeGrafter"/>
</dbReference>
<keyword evidence="4" id="KW-1185">Reference proteome</keyword>
<sequence>MEAFYHGGPKYGEELPAYATTYTTPFIPAPPAYSTLAPALRSRPSTLSLHESTPIDPDSQRPTPLPSSLTAFDITLDNPKLCFRGIDSSPTSRNAADELDTFQRDCAARLTGSLHLCVAPDSPFSSHAPNTHTLTSISLRIRGTERTSPRGSNAYGYRTILDSRVTLWERNSTASSDSEAANDDNAAERMMQFRLTIPPHCPPTYKSKYGDVEYHVDAVLQRVGNLPDVVVRAPFTITRAPTKLELNRWATGAAAAATTTTDCSHTHHPRWSTPSDGVVDIAKLGLAIRYIAVPAARGTMTVVSAQLEQTATYCGRAAPLLRRPRPTSWTRSTRVAAIEVESVRHHGGASFAIVGLRFPAEPSPQLMQDATGGLITVQHDIVLRLRDLASGKSREARLGIKVVPSY</sequence>
<evidence type="ECO:0000256" key="1">
    <source>
        <dbReference type="SAM" id="MobiDB-lite"/>
    </source>
</evidence>
<accession>A0AAD5THQ4</accession>
<dbReference type="InterPro" id="IPR014756">
    <property type="entry name" value="Ig_E-set"/>
</dbReference>
<comment type="caution">
    <text evidence="3">The sequence shown here is derived from an EMBL/GenBank/DDBJ whole genome shotgun (WGS) entry which is preliminary data.</text>
</comment>
<dbReference type="PANTHER" id="PTHR11188:SF17">
    <property type="entry name" value="FI21816P1"/>
    <property type="match status" value="1"/>
</dbReference>
<evidence type="ECO:0000313" key="3">
    <source>
        <dbReference type="EMBL" id="KAJ3175103.1"/>
    </source>
</evidence>
<dbReference type="Gene3D" id="2.60.40.640">
    <property type="match status" value="1"/>
</dbReference>
<dbReference type="GO" id="GO:0030674">
    <property type="term" value="F:protein-macromolecule adaptor activity"/>
    <property type="evidence" value="ECO:0007669"/>
    <property type="project" value="TreeGrafter"/>
</dbReference>
<gene>
    <name evidence="3" type="ORF">HDU87_006500</name>
</gene>
<dbReference type="AlphaFoldDB" id="A0AAD5THQ4"/>
<dbReference type="GO" id="GO:0005829">
    <property type="term" value="C:cytosol"/>
    <property type="evidence" value="ECO:0007669"/>
    <property type="project" value="TreeGrafter"/>
</dbReference>
<dbReference type="Proteomes" id="UP001212152">
    <property type="component" value="Unassembled WGS sequence"/>
</dbReference>
<proteinExistence type="predicted"/>
<dbReference type="GO" id="GO:0070086">
    <property type="term" value="P:ubiquitin-dependent endocytosis"/>
    <property type="evidence" value="ECO:0007669"/>
    <property type="project" value="TreeGrafter"/>
</dbReference>
<dbReference type="InterPro" id="IPR050357">
    <property type="entry name" value="Arrestin_domain-protein"/>
</dbReference>
<feature type="region of interest" description="Disordered" evidence="1">
    <location>
        <begin position="44"/>
        <end position="64"/>
    </location>
</feature>
<reference evidence="3" key="1">
    <citation type="submission" date="2020-05" db="EMBL/GenBank/DDBJ databases">
        <title>Phylogenomic resolution of chytrid fungi.</title>
        <authorList>
            <person name="Stajich J.E."/>
            <person name="Amses K."/>
            <person name="Simmons R."/>
            <person name="Seto K."/>
            <person name="Myers J."/>
            <person name="Bonds A."/>
            <person name="Quandt C.A."/>
            <person name="Barry K."/>
            <person name="Liu P."/>
            <person name="Grigoriev I."/>
            <person name="Longcore J.E."/>
            <person name="James T.Y."/>
        </authorList>
    </citation>
    <scope>NUCLEOTIDE SEQUENCE</scope>
    <source>
        <strain evidence="3">JEL0379</strain>
    </source>
</reference>
<dbReference type="PANTHER" id="PTHR11188">
    <property type="entry name" value="ARRESTIN DOMAIN CONTAINING PROTEIN"/>
    <property type="match status" value="1"/>
</dbReference>